<reference evidence="2" key="1">
    <citation type="submission" date="2015-02" db="EMBL/GenBank/DDBJ databases">
        <title>Physiological reanalysis, assessment of diazotrophy, and genome sequences of multiple isolates of Streptomyces thermoautotrophicus.</title>
        <authorList>
            <person name="MacKellar D.C."/>
            <person name="Lieber L."/>
            <person name="Norman J."/>
            <person name="Bolger A."/>
            <person name="Tobin C."/>
            <person name="Murray J.W."/>
            <person name="Prell J."/>
        </authorList>
    </citation>
    <scope>NUCLEOTIDE SEQUENCE [LARGE SCALE GENOMIC DNA]</scope>
    <source>
        <strain evidence="2">UBT1</strain>
    </source>
</reference>
<keyword evidence="3" id="KW-1185">Reference proteome</keyword>
<dbReference type="EMBL" id="LAXD01000001">
    <property type="protein sequence ID" value="KWX02661.1"/>
    <property type="molecule type" value="Genomic_DNA"/>
</dbReference>
<dbReference type="RefSeq" id="WP_067420737.1">
    <property type="nucleotide sequence ID" value="NZ_JYIK01000786.1"/>
</dbReference>
<dbReference type="EMBL" id="JYIK01000786">
    <property type="protein sequence ID" value="KWX09541.1"/>
    <property type="molecule type" value="Genomic_DNA"/>
</dbReference>
<reference evidence="1" key="4">
    <citation type="submission" date="2015-04" db="EMBL/GenBank/DDBJ databases">
        <title>Physiological reanalysis, assessment of diazotrophy, and genome sequences of multiple isolates of Streptomyces thermoautotrophicus.</title>
        <authorList>
            <person name="MacKellar D.C."/>
            <person name="Lieber L."/>
            <person name="Norman J."/>
            <person name="Bolger A."/>
            <person name="Tobin C."/>
            <person name="Murray J.W."/>
            <person name="Woodward J."/>
            <person name="Friesen M."/>
            <person name="Prell J."/>
        </authorList>
    </citation>
    <scope>NUCLEOTIDE SEQUENCE [LARGE SCALE GENOMIC DNA]</scope>
    <source>
        <strain evidence="1">H1</strain>
    </source>
</reference>
<evidence type="ECO:0000313" key="4">
    <source>
        <dbReference type="Proteomes" id="UP000070598"/>
    </source>
</evidence>
<sequence length="92" mass="10650">MKARAKHWYVKGRLGAFHIRETRSATSRILETVPAGRGAWCWNQQRDCGPAYRGGKYRCSRSTPQYSDWIPVATSNRKKGWVARHCVYATYE</sequence>
<organism evidence="1 3">
    <name type="scientific">Carbonactinospora thermoautotrophica</name>
    <dbReference type="NCBI Taxonomy" id="1469144"/>
    <lineage>
        <taxon>Bacteria</taxon>
        <taxon>Bacillati</taxon>
        <taxon>Actinomycetota</taxon>
        <taxon>Actinomycetes</taxon>
        <taxon>Kitasatosporales</taxon>
        <taxon>Carbonactinosporaceae</taxon>
        <taxon>Carbonactinospora</taxon>
    </lineage>
</organism>
<reference evidence="3" key="3">
    <citation type="submission" date="2015-04" db="EMBL/GenBank/DDBJ databases">
        <title>Physiological reanalysis, assessment of diazotrophy, and genome sequences of multiple isolates of Streptomyces thermoautotrophicus.</title>
        <authorList>
            <person name="MacKellar D.C."/>
            <person name="Lieber L."/>
            <person name="Norman J."/>
            <person name="Bolger A."/>
            <person name="Tobin C."/>
            <person name="Murray J.W."/>
            <person name="Chang R."/>
            <person name="Ford T."/>
            <person name="Nguyen P.Q."/>
            <person name="Woodward J."/>
            <person name="Permingeat H."/>
            <person name="Joshi N.S."/>
            <person name="Silver P.A."/>
            <person name="Usadel B."/>
            <person name="Rutherford A.W."/>
            <person name="Friesen M."/>
            <person name="Prell J."/>
        </authorList>
    </citation>
    <scope>NUCLEOTIDE SEQUENCE [LARGE SCALE GENOMIC DNA]</scope>
    <source>
        <strain evidence="3">H1</strain>
    </source>
</reference>
<dbReference type="PATRIC" id="fig|1469144.10.peg.3977"/>
<reference evidence="4" key="2">
    <citation type="submission" date="2015-02" db="EMBL/GenBank/DDBJ databases">
        <title>Physiological reanalysis, assessment of diazotrophy, and genome sequences of multiple isolates of Streptomyces thermoautotrophicus.</title>
        <authorList>
            <person name="MacKellar D.C."/>
            <person name="Lieber L."/>
            <person name="Norman J."/>
            <person name="Bolger A."/>
            <person name="Tobin C."/>
            <person name="Murray J.W."/>
            <person name="Friesen M."/>
            <person name="Prell J."/>
        </authorList>
    </citation>
    <scope>NUCLEOTIDE SEQUENCE [LARGE SCALE GENOMIC DNA]</scope>
    <source>
        <strain evidence="4">UBT1</strain>
    </source>
</reference>
<evidence type="ECO:0000313" key="3">
    <source>
        <dbReference type="Proteomes" id="UP000070188"/>
    </source>
</evidence>
<dbReference type="Proteomes" id="UP000070598">
    <property type="component" value="Unassembled WGS sequence"/>
</dbReference>
<name>A0A132MXR9_9ACTN</name>
<proteinExistence type="predicted"/>
<evidence type="ECO:0000313" key="2">
    <source>
        <dbReference type="EMBL" id="KWX09541.1"/>
    </source>
</evidence>
<dbReference type="AlphaFoldDB" id="A0A132MXR9"/>
<accession>A0A132MXR9</accession>
<gene>
    <name evidence="1" type="ORF">LI90_3704</name>
    <name evidence="2" type="ORF">TR74_08960</name>
</gene>
<evidence type="ECO:0000313" key="1">
    <source>
        <dbReference type="EMBL" id="KWX02661.1"/>
    </source>
</evidence>
<protein>
    <submittedName>
        <fullName evidence="1">Uncharacterized protein</fullName>
    </submittedName>
</protein>
<comment type="caution">
    <text evidence="1">The sequence shown here is derived from an EMBL/GenBank/DDBJ whole genome shotgun (WGS) entry which is preliminary data.</text>
</comment>
<dbReference type="Proteomes" id="UP000070188">
    <property type="component" value="Unassembled WGS sequence"/>
</dbReference>